<dbReference type="RefSeq" id="WP_124776642.1">
    <property type="nucleotide sequence ID" value="NZ_RQZA01000003.1"/>
</dbReference>
<dbReference type="InterPro" id="IPR034660">
    <property type="entry name" value="DinB/YfiT-like"/>
</dbReference>
<evidence type="ECO:0000313" key="2">
    <source>
        <dbReference type="Proteomes" id="UP000281771"/>
    </source>
</evidence>
<dbReference type="PANTHER" id="PTHR40658">
    <property type="match status" value="1"/>
</dbReference>
<evidence type="ECO:0000313" key="1">
    <source>
        <dbReference type="EMBL" id="RRD31639.1"/>
    </source>
</evidence>
<proteinExistence type="predicted"/>
<dbReference type="Pfam" id="PF08020">
    <property type="entry name" value="DUF1706"/>
    <property type="match status" value="1"/>
</dbReference>
<dbReference type="InterPro" id="IPR012550">
    <property type="entry name" value="DUF1706"/>
</dbReference>
<dbReference type="Proteomes" id="UP000281771">
    <property type="component" value="Unassembled WGS sequence"/>
</dbReference>
<keyword evidence="2" id="KW-1185">Reference proteome</keyword>
<accession>A0A3P1VBV3</accession>
<dbReference type="Gene3D" id="1.20.120.450">
    <property type="entry name" value="dinb family like domain"/>
    <property type="match status" value="1"/>
</dbReference>
<gene>
    <name evidence="1" type="ORF">EII38_05355</name>
</gene>
<dbReference type="PANTHER" id="PTHR40658:SF4">
    <property type="entry name" value="HYPOTHETICAL CYTOSOLIC PROTEIN"/>
    <property type="match status" value="1"/>
</dbReference>
<reference evidence="1 2" key="1">
    <citation type="submission" date="2018-11" db="EMBL/GenBank/DDBJ databases">
        <title>Genomes From Bacteria Associated with the Canine Oral Cavity: a Test Case for Automated Genome-Based Taxonomic Assignment.</title>
        <authorList>
            <person name="Coil D.A."/>
            <person name="Jospin G."/>
            <person name="Darling A.E."/>
            <person name="Wallis C."/>
            <person name="Davis I.J."/>
            <person name="Harris S."/>
            <person name="Eisen J.A."/>
            <person name="Holcombe L.J."/>
            <person name="O'Flynn C."/>
        </authorList>
    </citation>
    <scope>NUCLEOTIDE SEQUENCE [LARGE SCALE GENOMIC DNA]</scope>
    <source>
        <strain evidence="1 2">OH4621_COT-116</strain>
    </source>
</reference>
<dbReference type="AlphaFoldDB" id="A0A3P1VBV3"/>
<dbReference type="EMBL" id="RQZA01000003">
    <property type="protein sequence ID" value="RRD31639.1"/>
    <property type="molecule type" value="Genomic_DNA"/>
</dbReference>
<protein>
    <submittedName>
        <fullName evidence="1">DfsB family protein</fullName>
    </submittedName>
</protein>
<name>A0A3P1VBV3_9STRE</name>
<dbReference type="PIRSF" id="PIRSF031551">
    <property type="entry name" value="DUF1706"/>
    <property type="match status" value="1"/>
</dbReference>
<organism evidence="1 2">
    <name type="scientific">Streptococcus minor</name>
    <dbReference type="NCBI Taxonomy" id="229549"/>
    <lineage>
        <taxon>Bacteria</taxon>
        <taxon>Bacillati</taxon>
        <taxon>Bacillota</taxon>
        <taxon>Bacilli</taxon>
        <taxon>Lactobacillales</taxon>
        <taxon>Streptococcaceae</taxon>
        <taxon>Streptococcus</taxon>
    </lineage>
</organism>
<comment type="caution">
    <text evidence="1">The sequence shown here is derived from an EMBL/GenBank/DDBJ whole genome shotgun (WGS) entry which is preliminary data.</text>
</comment>
<sequence length="179" mass="20943">MARPQSKMDLLQESQKNYNKLGELLEKIASEGITTVLDFSDEPKRKEAHWMRDKDVKDVLIHLYEWHQLMIHFVEDNLAGKERPFLPEPYNWRTYGEMNVAFVQKHEKTSLAEAKDLLQASHTRVMELIGTFSNEELFTKDVYPWSGNNALGSYFVSVTSSHYDWAIKKLKAHIRKQSL</sequence>